<dbReference type="PROSITE" id="PS50206">
    <property type="entry name" value="RHODANESE_3"/>
    <property type="match status" value="1"/>
</dbReference>
<dbReference type="InterPro" id="IPR001763">
    <property type="entry name" value="Rhodanese-like_dom"/>
</dbReference>
<dbReference type="SUPFAM" id="SSF52821">
    <property type="entry name" value="Rhodanese/Cell cycle control phosphatase"/>
    <property type="match status" value="1"/>
</dbReference>
<gene>
    <name evidence="2" type="ORF">JY651_39595</name>
</gene>
<dbReference type="PANTHER" id="PTHR43031:SF1">
    <property type="entry name" value="PYRIDINE NUCLEOTIDE-DISULPHIDE OXIDOREDUCTASE"/>
    <property type="match status" value="1"/>
</dbReference>
<evidence type="ECO:0000313" key="3">
    <source>
        <dbReference type="Proteomes" id="UP000662747"/>
    </source>
</evidence>
<proteinExistence type="predicted"/>
<evidence type="ECO:0000259" key="1">
    <source>
        <dbReference type="PROSITE" id="PS50206"/>
    </source>
</evidence>
<name>A0ABX7NQU0_9BACT</name>
<accession>A0ABX7NQU0</accession>
<dbReference type="EMBL" id="CP071090">
    <property type="protein sequence ID" value="QSQ21240.1"/>
    <property type="molecule type" value="Genomic_DNA"/>
</dbReference>
<dbReference type="Gene3D" id="3.40.250.10">
    <property type="entry name" value="Rhodanese-like domain"/>
    <property type="match status" value="1"/>
</dbReference>
<dbReference type="SMART" id="SM00450">
    <property type="entry name" value="RHOD"/>
    <property type="match status" value="1"/>
</dbReference>
<protein>
    <submittedName>
        <fullName evidence="2">Rhodanese-like domain-containing protein</fullName>
    </submittedName>
</protein>
<dbReference type="Proteomes" id="UP000662747">
    <property type="component" value="Chromosome"/>
</dbReference>
<dbReference type="CDD" id="cd00158">
    <property type="entry name" value="RHOD"/>
    <property type="match status" value="1"/>
</dbReference>
<dbReference type="PANTHER" id="PTHR43031">
    <property type="entry name" value="FAD-DEPENDENT OXIDOREDUCTASE"/>
    <property type="match status" value="1"/>
</dbReference>
<dbReference type="Pfam" id="PF00581">
    <property type="entry name" value="Rhodanese"/>
    <property type="match status" value="1"/>
</dbReference>
<dbReference type="InterPro" id="IPR050229">
    <property type="entry name" value="GlpE_sulfurtransferase"/>
</dbReference>
<dbReference type="RefSeq" id="WP_206722819.1">
    <property type="nucleotide sequence ID" value="NZ_CP071090.1"/>
</dbReference>
<dbReference type="InterPro" id="IPR036873">
    <property type="entry name" value="Rhodanese-like_dom_sf"/>
</dbReference>
<keyword evidence="3" id="KW-1185">Reference proteome</keyword>
<organism evidence="2 3">
    <name type="scientific">Pyxidicoccus parkwayensis</name>
    <dbReference type="NCBI Taxonomy" id="2813578"/>
    <lineage>
        <taxon>Bacteria</taxon>
        <taxon>Pseudomonadati</taxon>
        <taxon>Myxococcota</taxon>
        <taxon>Myxococcia</taxon>
        <taxon>Myxococcales</taxon>
        <taxon>Cystobacterineae</taxon>
        <taxon>Myxococcaceae</taxon>
        <taxon>Pyxidicoccus</taxon>
    </lineage>
</organism>
<reference evidence="2 3" key="1">
    <citation type="submission" date="2021-02" db="EMBL/GenBank/DDBJ databases">
        <title>De Novo genome assembly of isolated myxobacteria.</title>
        <authorList>
            <person name="Stevens D.C."/>
        </authorList>
    </citation>
    <scope>NUCLEOTIDE SEQUENCE [LARGE SCALE GENOMIC DNA]</scope>
    <source>
        <strain evidence="3">SCPEA02</strain>
    </source>
</reference>
<sequence length="201" mass="21561">MPTLFDSAAPNPAGYRDVDVRQLAERPSTVPLRCVDVRELSEFDGVLGHIDGVQLVPLATLRSAAADWPRDADVVMVCRSGARSGKAAVLLRELGFTRVMNLRGGMLAWNAAELPVVRPTAGPPPTLAQVMDELLVGLHRAIAPETSAPIYGQGPSRESLTALLDALQAAPPARVRDTPGFERLLRECRDLLSVARPEGRG</sequence>
<evidence type="ECO:0000313" key="2">
    <source>
        <dbReference type="EMBL" id="QSQ21240.1"/>
    </source>
</evidence>
<feature type="domain" description="Rhodanese" evidence="1">
    <location>
        <begin position="35"/>
        <end position="118"/>
    </location>
</feature>